<keyword evidence="5 8" id="KW-0812">Transmembrane</keyword>
<feature type="non-terminal residue" evidence="9">
    <location>
        <position position="1"/>
    </location>
</feature>
<dbReference type="PANTHER" id="PTHR32196:SF71">
    <property type="entry name" value="AUTOINDUCER 2 IMPORT SYSTEM PERMEASE PROTEIN LSRD"/>
    <property type="match status" value="1"/>
</dbReference>
<dbReference type="GO" id="GO:0022857">
    <property type="term" value="F:transmembrane transporter activity"/>
    <property type="evidence" value="ECO:0007669"/>
    <property type="project" value="InterPro"/>
</dbReference>
<keyword evidence="3" id="KW-1003">Cell membrane</keyword>
<dbReference type="InterPro" id="IPR001851">
    <property type="entry name" value="ABC_transp_permease"/>
</dbReference>
<feature type="transmembrane region" description="Helical" evidence="8">
    <location>
        <begin position="6"/>
        <end position="26"/>
    </location>
</feature>
<evidence type="ECO:0000256" key="1">
    <source>
        <dbReference type="ARBA" id="ARBA00004651"/>
    </source>
</evidence>
<evidence type="ECO:0000313" key="9">
    <source>
        <dbReference type="EMBL" id="GAG12842.1"/>
    </source>
</evidence>
<evidence type="ECO:0000256" key="8">
    <source>
        <dbReference type="SAM" id="Phobius"/>
    </source>
</evidence>
<evidence type="ECO:0000256" key="7">
    <source>
        <dbReference type="ARBA" id="ARBA00023136"/>
    </source>
</evidence>
<dbReference type="EMBL" id="BARS01026228">
    <property type="protein sequence ID" value="GAG12842.1"/>
    <property type="molecule type" value="Genomic_DNA"/>
</dbReference>
<dbReference type="Pfam" id="PF02653">
    <property type="entry name" value="BPD_transp_2"/>
    <property type="match status" value="1"/>
</dbReference>
<feature type="transmembrane region" description="Helical" evidence="8">
    <location>
        <begin position="76"/>
        <end position="93"/>
    </location>
</feature>
<evidence type="ECO:0008006" key="10">
    <source>
        <dbReference type="Google" id="ProtNLM"/>
    </source>
</evidence>
<evidence type="ECO:0000256" key="5">
    <source>
        <dbReference type="ARBA" id="ARBA00022692"/>
    </source>
</evidence>
<evidence type="ECO:0000256" key="2">
    <source>
        <dbReference type="ARBA" id="ARBA00022448"/>
    </source>
</evidence>
<comment type="subcellular location">
    <subcellularLocation>
        <location evidence="1">Cell membrane</location>
        <topology evidence="1">Multi-pass membrane protein</topology>
    </subcellularLocation>
</comment>
<feature type="transmembrane region" description="Helical" evidence="8">
    <location>
        <begin position="46"/>
        <end position="70"/>
    </location>
</feature>
<organism evidence="9">
    <name type="scientific">marine sediment metagenome</name>
    <dbReference type="NCBI Taxonomy" id="412755"/>
    <lineage>
        <taxon>unclassified sequences</taxon>
        <taxon>metagenomes</taxon>
        <taxon>ecological metagenomes</taxon>
    </lineage>
</organism>
<feature type="transmembrane region" description="Helical" evidence="8">
    <location>
        <begin position="126"/>
        <end position="144"/>
    </location>
</feature>
<reference evidence="9" key="1">
    <citation type="journal article" date="2014" name="Front. Microbiol.">
        <title>High frequency of phylogenetically diverse reductive dehalogenase-homologous genes in deep subseafloor sedimentary metagenomes.</title>
        <authorList>
            <person name="Kawai M."/>
            <person name="Futagami T."/>
            <person name="Toyoda A."/>
            <person name="Takaki Y."/>
            <person name="Nishi S."/>
            <person name="Hori S."/>
            <person name="Arai W."/>
            <person name="Tsubouchi T."/>
            <person name="Morono Y."/>
            <person name="Uchiyama I."/>
            <person name="Ito T."/>
            <person name="Fujiyama A."/>
            <person name="Inagaki F."/>
            <person name="Takami H."/>
        </authorList>
    </citation>
    <scope>NUCLEOTIDE SEQUENCE</scope>
    <source>
        <strain evidence="9">Expedition CK06-06</strain>
    </source>
</reference>
<comment type="caution">
    <text evidence="9">The sequence shown here is derived from an EMBL/GenBank/DDBJ whole genome shotgun (WGS) entry which is preliminary data.</text>
</comment>
<dbReference type="PANTHER" id="PTHR32196">
    <property type="entry name" value="ABC TRANSPORTER PERMEASE PROTEIN YPHD-RELATED-RELATED"/>
    <property type="match status" value="1"/>
</dbReference>
<gene>
    <name evidence="9" type="ORF">S01H1_41356</name>
</gene>
<evidence type="ECO:0000256" key="3">
    <source>
        <dbReference type="ARBA" id="ARBA00022475"/>
    </source>
</evidence>
<evidence type="ECO:0000256" key="6">
    <source>
        <dbReference type="ARBA" id="ARBA00022989"/>
    </source>
</evidence>
<dbReference type="GO" id="GO:0005886">
    <property type="term" value="C:plasma membrane"/>
    <property type="evidence" value="ECO:0007669"/>
    <property type="project" value="UniProtKB-SubCell"/>
</dbReference>
<proteinExistence type="predicted"/>
<keyword evidence="4" id="KW-0997">Cell inner membrane</keyword>
<keyword evidence="7 8" id="KW-0472">Membrane</keyword>
<dbReference type="AlphaFoldDB" id="X0VNW0"/>
<evidence type="ECO:0000256" key="4">
    <source>
        <dbReference type="ARBA" id="ARBA00022519"/>
    </source>
</evidence>
<keyword evidence="6 8" id="KW-1133">Transmembrane helix</keyword>
<accession>X0VNW0</accession>
<protein>
    <recommendedName>
        <fullName evidence="10">ABC transporter permease</fullName>
    </recommendedName>
</protein>
<sequence>LSVFVATLIVLWFVLRSTRFGAHLYAVGAGPKTASMLGINKGRMCFFAYLIAGFFCGMSALSYTGFLLAIDPYTGSTDLFPAFAAAVIGGISLKGGRGSVVNAVAGLILLGIIGSGLSMFAVTPYLRQFVFGCLVIAAIMINKLRDSVRDIILRPA</sequence>
<feature type="transmembrane region" description="Helical" evidence="8">
    <location>
        <begin position="100"/>
        <end position="120"/>
    </location>
</feature>
<keyword evidence="2" id="KW-0813">Transport</keyword>
<name>X0VNW0_9ZZZZ</name>